<evidence type="ECO:0000256" key="3">
    <source>
        <dbReference type="ARBA" id="ARBA00022989"/>
    </source>
</evidence>
<feature type="transmembrane region" description="Helical" evidence="5">
    <location>
        <begin position="41"/>
        <end position="70"/>
    </location>
</feature>
<organism evidence="7 8">
    <name type="scientific">Biomphalaria glabrata</name>
    <name type="common">Bloodfluke planorb</name>
    <name type="synonym">Freshwater snail</name>
    <dbReference type="NCBI Taxonomy" id="6526"/>
    <lineage>
        <taxon>Eukaryota</taxon>
        <taxon>Metazoa</taxon>
        <taxon>Spiralia</taxon>
        <taxon>Lophotrochozoa</taxon>
        <taxon>Mollusca</taxon>
        <taxon>Gastropoda</taxon>
        <taxon>Heterobranchia</taxon>
        <taxon>Euthyneura</taxon>
        <taxon>Panpulmonata</taxon>
        <taxon>Hygrophila</taxon>
        <taxon>Lymnaeoidea</taxon>
        <taxon>Planorbidae</taxon>
        <taxon>Biomphalaria</taxon>
    </lineage>
</organism>
<dbReference type="PANTHER" id="PTHR46641">
    <property type="entry name" value="FMRFAMIDE RECEPTOR-RELATED"/>
    <property type="match status" value="1"/>
</dbReference>
<gene>
    <name evidence="8" type="primary">LOC106053188</name>
</gene>
<proteinExistence type="predicted"/>
<dbReference type="Gene3D" id="1.20.1070.10">
    <property type="entry name" value="Rhodopsin 7-helix transmembrane proteins"/>
    <property type="match status" value="1"/>
</dbReference>
<dbReference type="SUPFAM" id="SSF81321">
    <property type="entry name" value="Family A G protein-coupled receptor-like"/>
    <property type="match status" value="1"/>
</dbReference>
<evidence type="ECO:0000313" key="7">
    <source>
        <dbReference type="Proteomes" id="UP001165740"/>
    </source>
</evidence>
<dbReference type="InterPro" id="IPR052954">
    <property type="entry name" value="GPCR-Ligand_Int"/>
</dbReference>
<protein>
    <submittedName>
        <fullName evidence="8">Growth hormone secretagogue receptor type 1-like</fullName>
    </submittedName>
</protein>
<keyword evidence="3 5" id="KW-1133">Transmembrane helix</keyword>
<dbReference type="Pfam" id="PF10324">
    <property type="entry name" value="7TM_GPCR_Srw"/>
    <property type="match status" value="1"/>
</dbReference>
<keyword evidence="4 5" id="KW-0472">Membrane</keyword>
<evidence type="ECO:0000313" key="8">
    <source>
        <dbReference type="RefSeq" id="XP_013064133.2"/>
    </source>
</evidence>
<reference evidence="8" key="1">
    <citation type="submission" date="2025-08" db="UniProtKB">
        <authorList>
            <consortium name="RefSeq"/>
        </authorList>
    </citation>
    <scope>IDENTIFICATION</scope>
</reference>
<dbReference type="GeneID" id="106053188"/>
<feature type="transmembrane region" description="Helical" evidence="5">
    <location>
        <begin position="273"/>
        <end position="298"/>
    </location>
</feature>
<evidence type="ECO:0000256" key="5">
    <source>
        <dbReference type="SAM" id="Phobius"/>
    </source>
</evidence>
<dbReference type="OMA" id="ITCWITA"/>
<feature type="transmembrane region" description="Helical" evidence="5">
    <location>
        <begin position="310"/>
        <end position="334"/>
    </location>
</feature>
<dbReference type="GO" id="GO:0008528">
    <property type="term" value="F:G protein-coupled peptide receptor activity"/>
    <property type="evidence" value="ECO:0007669"/>
    <property type="project" value="InterPro"/>
</dbReference>
<dbReference type="AlphaFoldDB" id="A0A9U8DWP9"/>
<dbReference type="InterPro" id="IPR017452">
    <property type="entry name" value="GPCR_Rhodpsn_7TM"/>
</dbReference>
<accession>A0A9U8DWP9</accession>
<evidence type="ECO:0000256" key="4">
    <source>
        <dbReference type="ARBA" id="ARBA00023136"/>
    </source>
</evidence>
<dbReference type="OrthoDB" id="6067436at2759"/>
<dbReference type="Proteomes" id="UP001165740">
    <property type="component" value="Chromosome 2"/>
</dbReference>
<name>A0A9U8DWP9_BIOGL</name>
<dbReference type="InterPro" id="IPR019427">
    <property type="entry name" value="7TM_GPCR_serpentine_rcpt_Srw"/>
</dbReference>
<comment type="subcellular location">
    <subcellularLocation>
        <location evidence="1">Membrane</location>
    </subcellularLocation>
</comment>
<feature type="transmembrane region" description="Helical" evidence="5">
    <location>
        <begin position="165"/>
        <end position="185"/>
    </location>
</feature>
<dbReference type="KEGG" id="bgt:106053188"/>
<dbReference type="RefSeq" id="XP_013064133.2">
    <property type="nucleotide sequence ID" value="XM_013208679.2"/>
</dbReference>
<evidence type="ECO:0000256" key="2">
    <source>
        <dbReference type="ARBA" id="ARBA00022692"/>
    </source>
</evidence>
<dbReference type="GO" id="GO:0016020">
    <property type="term" value="C:membrane"/>
    <property type="evidence" value="ECO:0007669"/>
    <property type="project" value="UniProtKB-SubCell"/>
</dbReference>
<feature type="transmembrane region" description="Helical" evidence="5">
    <location>
        <begin position="216"/>
        <end position="241"/>
    </location>
</feature>
<dbReference type="PANTHER" id="PTHR46641:SF2">
    <property type="entry name" value="FMRFAMIDE RECEPTOR"/>
    <property type="match status" value="1"/>
</dbReference>
<keyword evidence="2 5" id="KW-0812">Transmembrane</keyword>
<evidence type="ECO:0000259" key="6">
    <source>
        <dbReference type="PROSITE" id="PS50262"/>
    </source>
</evidence>
<feature type="domain" description="G-protein coupled receptors family 1 profile" evidence="6">
    <location>
        <begin position="61"/>
        <end position="333"/>
    </location>
</feature>
<evidence type="ECO:0000256" key="1">
    <source>
        <dbReference type="ARBA" id="ARBA00004370"/>
    </source>
</evidence>
<keyword evidence="7" id="KW-1185">Reference proteome</keyword>
<dbReference type="PROSITE" id="PS50262">
    <property type="entry name" value="G_PROTEIN_RECEP_F1_2"/>
    <property type="match status" value="1"/>
</dbReference>
<sequence length="385" mass="43654">MDPTFTIRVFEELTTLADDNITRRHGVYETRPLVSDFTRSMFILVNHVVISTGFDLFGTVGNIINIAVFLKQGLRKSMNLSFFAMSISDLCGLVFQIWHNFCLNPYVEGIDSPVEFIEVQYLTAGWPNAVLVRITCWITAYITAERCLSIAIPLKIKQVITFNRTAVIIVFIYLINMASIVPLYFSAYFSWNFYPEQNKTKLGISFRSNKLEIESLIFTFQASLAIIAFALVIIFTGVLVIKLKQKSKWRRTATSDKDQNEAMSSRERKTVNMVIAVAIVLIVCYTPAVICSITTSITPDFGITGKQANMFHVIWSFGFLFHSINASINVVLYYKMSSKYRTTFHQIFRKCAGKPADDTEEDRGNSCKTSQTTLYSVNQEVVVTS</sequence>